<evidence type="ECO:0000256" key="9">
    <source>
        <dbReference type="SAM" id="Phobius"/>
    </source>
</evidence>
<evidence type="ECO:0000256" key="4">
    <source>
        <dbReference type="ARBA" id="ARBA00022475"/>
    </source>
</evidence>
<feature type="transmembrane region" description="Helical" evidence="9">
    <location>
        <begin position="6"/>
        <end position="24"/>
    </location>
</feature>
<keyword evidence="11" id="KW-1185">Reference proteome</keyword>
<keyword evidence="4" id="KW-1003">Cell membrane</keyword>
<evidence type="ECO:0000256" key="2">
    <source>
        <dbReference type="ARBA" id="ARBA00009212"/>
    </source>
</evidence>
<keyword evidence="3" id="KW-0813">Transport</keyword>
<dbReference type="GO" id="GO:0005886">
    <property type="term" value="C:plasma membrane"/>
    <property type="evidence" value="ECO:0007669"/>
    <property type="project" value="UniProtKB-SubCell"/>
</dbReference>
<dbReference type="Proteomes" id="UP000064201">
    <property type="component" value="Chromosome"/>
</dbReference>
<dbReference type="OrthoDB" id="6170784at2"/>
<keyword evidence="5 9" id="KW-0812">Transmembrane</keyword>
<proteinExistence type="inferred from homology"/>
<evidence type="ECO:0000256" key="6">
    <source>
        <dbReference type="ARBA" id="ARBA00022989"/>
    </source>
</evidence>
<evidence type="ECO:0000256" key="1">
    <source>
        <dbReference type="ARBA" id="ARBA00004651"/>
    </source>
</evidence>
<protein>
    <submittedName>
        <fullName evidence="10">Multiple resistance and pH regulation protein F</fullName>
    </submittedName>
</protein>
<evidence type="ECO:0000256" key="8">
    <source>
        <dbReference type="SAM" id="MobiDB-lite"/>
    </source>
</evidence>
<sequence>MSVFYLATALFLLGTILLGLVRVLRGPGSGDRMLAAQLFGTTGVTILLLLSLVLEESALVDVALVFALLAVVAAVAFVRQHGLPEPPDTPIHRQHAESAEPEEPNDDR</sequence>
<dbReference type="AlphaFoldDB" id="A0A0G3G9P4"/>
<comment type="subcellular location">
    <subcellularLocation>
        <location evidence="1">Cell membrane</location>
        <topology evidence="1">Multi-pass membrane protein</topology>
    </subcellularLocation>
</comment>
<gene>
    <name evidence="10" type="ORF">TVD_09310</name>
</gene>
<accession>A0A0G3G9P4</accession>
<evidence type="ECO:0000313" key="10">
    <source>
        <dbReference type="EMBL" id="AKJ95541.1"/>
    </source>
</evidence>
<evidence type="ECO:0000256" key="5">
    <source>
        <dbReference type="ARBA" id="ARBA00022692"/>
    </source>
</evidence>
<evidence type="ECO:0000256" key="7">
    <source>
        <dbReference type="ARBA" id="ARBA00023136"/>
    </source>
</evidence>
<dbReference type="PATRIC" id="fig|106634.4.peg.1907"/>
<evidence type="ECO:0000313" key="11">
    <source>
        <dbReference type="Proteomes" id="UP000064201"/>
    </source>
</evidence>
<dbReference type="InterPro" id="IPR007208">
    <property type="entry name" value="MrpF/PhaF-like"/>
</dbReference>
<feature type="compositionally biased region" description="Acidic residues" evidence="8">
    <location>
        <begin position="99"/>
        <end position="108"/>
    </location>
</feature>
<keyword evidence="7 9" id="KW-0472">Membrane</keyword>
<feature type="transmembrane region" description="Helical" evidence="9">
    <location>
        <begin position="60"/>
        <end position="78"/>
    </location>
</feature>
<dbReference type="GO" id="GO:0015385">
    <property type="term" value="F:sodium:proton antiporter activity"/>
    <property type="evidence" value="ECO:0007669"/>
    <property type="project" value="TreeGrafter"/>
</dbReference>
<dbReference type="KEGG" id="tvr:TVD_09310"/>
<dbReference type="EMBL" id="CP011367">
    <property type="protein sequence ID" value="AKJ95541.1"/>
    <property type="molecule type" value="Genomic_DNA"/>
</dbReference>
<name>A0A0G3G9P4_9GAMM</name>
<dbReference type="PANTHER" id="PTHR34702">
    <property type="entry name" value="NA(+)/H(+) ANTIPORTER SUBUNIT F1"/>
    <property type="match status" value="1"/>
</dbReference>
<dbReference type="RefSeq" id="WP_047251453.1">
    <property type="nucleotide sequence ID" value="NZ_CP011367.1"/>
</dbReference>
<dbReference type="Pfam" id="PF04066">
    <property type="entry name" value="MrpF_PhaF"/>
    <property type="match status" value="1"/>
</dbReference>
<dbReference type="STRING" id="106634.TVD_09310"/>
<dbReference type="PANTHER" id="PTHR34702:SF1">
    <property type="entry name" value="NA(+)_H(+) ANTIPORTER SUBUNIT F"/>
    <property type="match status" value="1"/>
</dbReference>
<organism evidence="10 11">
    <name type="scientific">Thioalkalivibrio versutus</name>
    <dbReference type="NCBI Taxonomy" id="106634"/>
    <lineage>
        <taxon>Bacteria</taxon>
        <taxon>Pseudomonadati</taxon>
        <taxon>Pseudomonadota</taxon>
        <taxon>Gammaproteobacteria</taxon>
        <taxon>Chromatiales</taxon>
        <taxon>Ectothiorhodospiraceae</taxon>
        <taxon>Thioalkalivibrio</taxon>
    </lineage>
</organism>
<reference evidence="10 11" key="1">
    <citation type="submission" date="2015-04" db="EMBL/GenBank/DDBJ databases">
        <title>Complete Sequence for the Genome of the Thioalkalivibrio versutus D301.</title>
        <authorList>
            <person name="Mu T."/>
            <person name="Zhou J."/>
            <person name="Xu X."/>
        </authorList>
    </citation>
    <scope>NUCLEOTIDE SEQUENCE [LARGE SCALE GENOMIC DNA]</scope>
    <source>
        <strain evidence="10 11">D301</strain>
    </source>
</reference>
<feature type="region of interest" description="Disordered" evidence="8">
    <location>
        <begin position="84"/>
        <end position="108"/>
    </location>
</feature>
<comment type="similarity">
    <text evidence="2">Belongs to the CPA3 antiporters (TC 2.A.63) subunit F family.</text>
</comment>
<keyword evidence="6 9" id="KW-1133">Transmembrane helix</keyword>
<feature type="transmembrane region" description="Helical" evidence="9">
    <location>
        <begin position="36"/>
        <end position="54"/>
    </location>
</feature>
<evidence type="ECO:0000256" key="3">
    <source>
        <dbReference type="ARBA" id="ARBA00022448"/>
    </source>
</evidence>